<feature type="transmembrane region" description="Helical" evidence="8">
    <location>
        <begin position="130"/>
        <end position="149"/>
    </location>
</feature>
<feature type="transmembrane region" description="Helical" evidence="8">
    <location>
        <begin position="419"/>
        <end position="440"/>
    </location>
</feature>
<keyword evidence="3" id="KW-0813">Transport</keyword>
<dbReference type="Proteomes" id="UP000504635">
    <property type="component" value="Unplaced"/>
</dbReference>
<feature type="compositionally biased region" description="Pro residues" evidence="7">
    <location>
        <begin position="24"/>
        <end position="38"/>
    </location>
</feature>
<keyword evidence="9" id="KW-1185">Reference proteome</keyword>
<dbReference type="InParanoid" id="A0A6J2YDG8"/>
<dbReference type="SUPFAM" id="SSF103473">
    <property type="entry name" value="MFS general substrate transporter"/>
    <property type="match status" value="1"/>
</dbReference>
<proteinExistence type="inferred from homology"/>
<protein>
    <submittedName>
        <fullName evidence="10">Equilibrative nucleoside transporter 3-like</fullName>
    </submittedName>
</protein>
<evidence type="ECO:0000313" key="10">
    <source>
        <dbReference type="RefSeq" id="XP_030760935.1"/>
    </source>
</evidence>
<evidence type="ECO:0000256" key="7">
    <source>
        <dbReference type="SAM" id="MobiDB-lite"/>
    </source>
</evidence>
<keyword evidence="6 8" id="KW-0472">Membrane</keyword>
<dbReference type="OrthoDB" id="46396at2759"/>
<dbReference type="GO" id="GO:0005337">
    <property type="term" value="F:nucleoside transmembrane transporter activity"/>
    <property type="evidence" value="ECO:0007669"/>
    <property type="project" value="InterPro"/>
</dbReference>
<accession>A0A6J2YDG8</accession>
<name>A0A6J2YDG8_SITOR</name>
<sequence>MRPSLDRKDDAEKPKYSLNYEDMPPFPPPNAEFPPGFAPPITAGGLPPSRRGSRIPMDDIPGLPELRVDDPNAPKDKFNFVFITFFIVGTISVLPMVFFITANEYWMYKFRTVDSNDTSAENRNYIQANYASYNMIATTSTGIICNFFSTFAAHKIRLTTRAYMSLIFFSCNFVVQTILAKVDTDTWQMGFFGLTMVIQILMAVLMAVAGTGVLTIMSKFPDRYMKMFLFGQGIGGLVSAILRLITITIMTETIPEALLYFSSGCVLMGTGLVMFFFATKTSFFKFYMTSYKEDAKKKVHSVGQIMDTIKLVWPLILLNLFNSVIPIGSITNLVVSEYQNTGSLWGDKYFITVMSFLLSSCSDIVGRGLSSKYDEIFSIPFLFVIVITRSALYGTLMMFTRAQPRHLPIIFGHDWQYGIILSTYHLTGGYLMNVLMLQTFKLVPKEKFEIALMVNFMFMGVFMGITSLLGLVMVDLL</sequence>
<dbReference type="GO" id="GO:0005886">
    <property type="term" value="C:plasma membrane"/>
    <property type="evidence" value="ECO:0007669"/>
    <property type="project" value="TreeGrafter"/>
</dbReference>
<evidence type="ECO:0000256" key="1">
    <source>
        <dbReference type="ARBA" id="ARBA00004141"/>
    </source>
</evidence>
<organism evidence="9 10">
    <name type="scientific">Sitophilus oryzae</name>
    <name type="common">Rice weevil</name>
    <name type="synonym">Curculio oryzae</name>
    <dbReference type="NCBI Taxonomy" id="7048"/>
    <lineage>
        <taxon>Eukaryota</taxon>
        <taxon>Metazoa</taxon>
        <taxon>Ecdysozoa</taxon>
        <taxon>Arthropoda</taxon>
        <taxon>Hexapoda</taxon>
        <taxon>Insecta</taxon>
        <taxon>Pterygota</taxon>
        <taxon>Neoptera</taxon>
        <taxon>Endopterygota</taxon>
        <taxon>Coleoptera</taxon>
        <taxon>Polyphaga</taxon>
        <taxon>Cucujiformia</taxon>
        <taxon>Curculionidae</taxon>
        <taxon>Dryophthorinae</taxon>
        <taxon>Sitophilus</taxon>
    </lineage>
</organism>
<keyword evidence="5 8" id="KW-1133">Transmembrane helix</keyword>
<comment type="subcellular location">
    <subcellularLocation>
        <location evidence="1">Membrane</location>
        <topology evidence="1">Multi-pass membrane protein</topology>
    </subcellularLocation>
</comment>
<feature type="transmembrane region" description="Helical" evidence="8">
    <location>
        <begin position="349"/>
        <end position="369"/>
    </location>
</feature>
<evidence type="ECO:0000256" key="8">
    <source>
        <dbReference type="SAM" id="Phobius"/>
    </source>
</evidence>
<feature type="region of interest" description="Disordered" evidence="7">
    <location>
        <begin position="1"/>
        <end position="68"/>
    </location>
</feature>
<feature type="transmembrane region" description="Helical" evidence="8">
    <location>
        <begin position="80"/>
        <end position="102"/>
    </location>
</feature>
<feature type="transmembrane region" description="Helical" evidence="8">
    <location>
        <begin position="452"/>
        <end position="474"/>
    </location>
</feature>
<keyword evidence="4 8" id="KW-0812">Transmembrane</keyword>
<feature type="transmembrane region" description="Helical" evidence="8">
    <location>
        <begin position="376"/>
        <end position="399"/>
    </location>
</feature>
<gene>
    <name evidence="10" type="primary">LOC115886047</name>
</gene>
<dbReference type="InterPro" id="IPR036259">
    <property type="entry name" value="MFS_trans_sf"/>
</dbReference>
<evidence type="ECO:0000256" key="5">
    <source>
        <dbReference type="ARBA" id="ARBA00022989"/>
    </source>
</evidence>
<dbReference type="InterPro" id="IPR002259">
    <property type="entry name" value="Eqnu_transpt"/>
</dbReference>
<feature type="transmembrane region" description="Helical" evidence="8">
    <location>
        <begin position="311"/>
        <end position="329"/>
    </location>
</feature>
<evidence type="ECO:0000256" key="2">
    <source>
        <dbReference type="ARBA" id="ARBA00007965"/>
    </source>
</evidence>
<evidence type="ECO:0000256" key="3">
    <source>
        <dbReference type="ARBA" id="ARBA00022448"/>
    </source>
</evidence>
<dbReference type="AlphaFoldDB" id="A0A6J2YDG8"/>
<feature type="compositionally biased region" description="Basic and acidic residues" evidence="7">
    <location>
        <begin position="1"/>
        <end position="15"/>
    </location>
</feature>
<dbReference type="PANTHER" id="PTHR10332">
    <property type="entry name" value="EQUILIBRATIVE NUCLEOSIDE TRANSPORTER"/>
    <property type="match status" value="1"/>
</dbReference>
<reference evidence="10" key="1">
    <citation type="submission" date="2025-08" db="UniProtKB">
        <authorList>
            <consortium name="RefSeq"/>
        </authorList>
    </citation>
    <scope>IDENTIFICATION</scope>
    <source>
        <tissue evidence="10">Gonads</tissue>
    </source>
</reference>
<evidence type="ECO:0000256" key="6">
    <source>
        <dbReference type="ARBA" id="ARBA00023136"/>
    </source>
</evidence>
<dbReference type="RefSeq" id="XP_030760935.1">
    <property type="nucleotide sequence ID" value="XM_030905075.1"/>
</dbReference>
<dbReference type="PANTHER" id="PTHR10332:SF88">
    <property type="entry name" value="EQUILIBRATIVE NUCLEOSIDE TRANSPORTER 1, ISOFORM A"/>
    <property type="match status" value="1"/>
</dbReference>
<evidence type="ECO:0000256" key="4">
    <source>
        <dbReference type="ARBA" id="ARBA00022692"/>
    </source>
</evidence>
<dbReference type="Pfam" id="PF01733">
    <property type="entry name" value="Nucleoside_tran"/>
    <property type="match status" value="2"/>
</dbReference>
<dbReference type="KEGG" id="soy:115886047"/>
<feature type="transmembrane region" description="Helical" evidence="8">
    <location>
        <begin position="228"/>
        <end position="251"/>
    </location>
</feature>
<dbReference type="GeneID" id="115886047"/>
<feature type="transmembrane region" description="Helical" evidence="8">
    <location>
        <begin position="161"/>
        <end position="179"/>
    </location>
</feature>
<comment type="similarity">
    <text evidence="2">Belongs to the SLC29A/ENT transporter (TC 2.A.57) family.</text>
</comment>
<evidence type="ECO:0000313" key="9">
    <source>
        <dbReference type="Proteomes" id="UP000504635"/>
    </source>
</evidence>
<feature type="transmembrane region" description="Helical" evidence="8">
    <location>
        <begin position="257"/>
        <end position="278"/>
    </location>
</feature>
<feature type="transmembrane region" description="Helical" evidence="8">
    <location>
        <begin position="191"/>
        <end position="216"/>
    </location>
</feature>